<accession>A0A5P3ACA0</accession>
<dbReference type="EMBL" id="CP031598">
    <property type="protein sequence ID" value="QEW25958.1"/>
    <property type="molecule type" value="Genomic_DNA"/>
</dbReference>
<feature type="region of interest" description="Disordered" evidence="6">
    <location>
        <begin position="514"/>
        <end position="550"/>
    </location>
</feature>
<dbReference type="InterPro" id="IPR002937">
    <property type="entry name" value="Amino_oxidase"/>
</dbReference>
<dbReference type="EC" id="1.14.99.44" evidence="8"/>
<gene>
    <name evidence="8" type="primary">crtP</name>
    <name evidence="8" type="ORF">RIdsm_01751</name>
</gene>
<feature type="compositionally biased region" description="Low complexity" evidence="6">
    <location>
        <begin position="518"/>
        <end position="527"/>
    </location>
</feature>
<evidence type="ECO:0000259" key="7">
    <source>
        <dbReference type="Pfam" id="PF01593"/>
    </source>
</evidence>
<name>A0A5P3ACA0_9RHOB</name>
<dbReference type="InterPro" id="IPR054841">
    <property type="entry name" value="carotdesatCrtD"/>
</dbReference>
<dbReference type="InterPro" id="IPR014105">
    <property type="entry name" value="Carotenoid/retinoid_OxRdtase"/>
</dbReference>
<dbReference type="PANTHER" id="PTHR43734:SF7">
    <property type="entry name" value="4,4'-DIAPONEUROSPORENE OXYGENASE"/>
    <property type="match status" value="1"/>
</dbReference>
<evidence type="ECO:0000256" key="3">
    <source>
        <dbReference type="ARBA" id="ARBA00022746"/>
    </source>
</evidence>
<dbReference type="PROSITE" id="PS00982">
    <property type="entry name" value="PHYTOENE_DH"/>
    <property type="match status" value="1"/>
</dbReference>
<protein>
    <submittedName>
        <fullName evidence="8">Diapolycopene oxygenase</fullName>
        <ecNumber evidence="8">1.14.99.44</ecNumber>
    </submittedName>
</protein>
<dbReference type="SUPFAM" id="SSF51905">
    <property type="entry name" value="FAD/NAD(P)-binding domain"/>
    <property type="match status" value="1"/>
</dbReference>
<feature type="domain" description="Amine oxidase" evidence="7">
    <location>
        <begin position="43"/>
        <end position="515"/>
    </location>
</feature>
<evidence type="ECO:0000256" key="1">
    <source>
        <dbReference type="ARBA" id="ARBA00004829"/>
    </source>
</evidence>
<dbReference type="GO" id="GO:0016627">
    <property type="term" value="F:oxidoreductase activity, acting on the CH-CH group of donors"/>
    <property type="evidence" value="ECO:0007669"/>
    <property type="project" value="UniProtKB-ARBA"/>
</dbReference>
<dbReference type="PRINTS" id="PR00419">
    <property type="entry name" value="ADXRDTASE"/>
</dbReference>
<evidence type="ECO:0000313" key="9">
    <source>
        <dbReference type="Proteomes" id="UP000325785"/>
    </source>
</evidence>
<evidence type="ECO:0000313" key="8">
    <source>
        <dbReference type="EMBL" id="QEW25958.1"/>
    </source>
</evidence>
<dbReference type="AlphaFoldDB" id="A0A5P3ACA0"/>
<dbReference type="NCBIfam" id="NF045637">
    <property type="entry name" value="carotdesatCrtDProt"/>
    <property type="match status" value="1"/>
</dbReference>
<evidence type="ECO:0000256" key="5">
    <source>
        <dbReference type="RuleBase" id="RU362075"/>
    </source>
</evidence>
<dbReference type="KEGG" id="rid:RIdsm_01751"/>
<evidence type="ECO:0000256" key="4">
    <source>
        <dbReference type="ARBA" id="ARBA00023002"/>
    </source>
</evidence>
<organism evidence="8 9">
    <name type="scientific">Roseovarius indicus</name>
    <dbReference type="NCBI Taxonomy" id="540747"/>
    <lineage>
        <taxon>Bacteria</taxon>
        <taxon>Pseudomonadati</taxon>
        <taxon>Pseudomonadota</taxon>
        <taxon>Alphaproteobacteria</taxon>
        <taxon>Rhodobacterales</taxon>
        <taxon>Roseobacteraceae</taxon>
        <taxon>Roseovarius</taxon>
    </lineage>
</organism>
<sequence>MYDMPSVNYSGHIAAPESIIPLMTGPHTAPDGADRVIVIGAGIAGLAAAARLAQAGLDVTVLERHSTPGGKMRTLPSPAGPVDTGPTVLTMRPVFDELFRALDERLEDHVTLHRQSLLARHFWPDGSRLDLHDDPALNETAITSFADAKAAKQFHAFSTRARQLFEAFDAPIMQAPAPSLGKLTLHCLTRPWLLPRMAPGKTLAQILDQSFDDPRLAQLFGRYATYVGGSPYGVPAILSLIWQAEAAGVWAIEGGMHRLATALAQIATARGAHFHYATHVARIEATNGRARAVHLSDGTRIPAETILFNGDPRALATGALGPDTETVAQQTRHTDRSLSAEVWAFAATPHGPDLAHHNVFFRADPKPEFDALARGRYAPGPTLYVCAMDRGLPTAPPQLERFEIIANAPPLTDGHPQEPASCQTRTFRTLARFGLTFSPEPSQTALTTPQGFDSLFPASAGSLYGQSPHGMTAAFQRPTARTPIKGLYLAGGGTHPGAGVPMATLSARHAAEAILSDRTSTSPSRRTATPGGISTPSATAAAARSASSGS</sequence>
<comment type="pathway">
    <text evidence="1 5">Carotenoid biosynthesis.</text>
</comment>
<keyword evidence="4 5" id="KW-0560">Oxidoreductase</keyword>
<dbReference type="InterPro" id="IPR036188">
    <property type="entry name" value="FAD/NAD-bd_sf"/>
</dbReference>
<dbReference type="Proteomes" id="UP000325785">
    <property type="component" value="Chromosome"/>
</dbReference>
<comment type="similarity">
    <text evidence="2 5">Belongs to the carotenoid/retinoid oxidoreductase family.</text>
</comment>
<dbReference type="InterPro" id="IPR008150">
    <property type="entry name" value="Phytoene_DH_bac_CS"/>
</dbReference>
<evidence type="ECO:0000256" key="6">
    <source>
        <dbReference type="SAM" id="MobiDB-lite"/>
    </source>
</evidence>
<dbReference type="NCBIfam" id="TIGR02734">
    <property type="entry name" value="crtI_fam"/>
    <property type="match status" value="1"/>
</dbReference>
<keyword evidence="3 5" id="KW-0125">Carotenoid biosynthesis</keyword>
<proteinExistence type="inferred from homology"/>
<feature type="compositionally biased region" description="Low complexity" evidence="6">
    <location>
        <begin position="534"/>
        <end position="550"/>
    </location>
</feature>
<dbReference type="Gene3D" id="3.50.50.60">
    <property type="entry name" value="FAD/NAD(P)-binding domain"/>
    <property type="match status" value="2"/>
</dbReference>
<dbReference type="Pfam" id="PF01593">
    <property type="entry name" value="Amino_oxidase"/>
    <property type="match status" value="1"/>
</dbReference>
<feature type="region of interest" description="Disordered" evidence="6">
    <location>
        <begin position="66"/>
        <end position="86"/>
    </location>
</feature>
<reference evidence="8 9" key="1">
    <citation type="submission" date="2018-08" db="EMBL/GenBank/DDBJ databases">
        <title>Genetic Globetrotter - A new plasmid hitch-hiking vast phylogenetic and geographic distances.</title>
        <authorList>
            <person name="Vollmers J."/>
            <person name="Petersen J."/>
        </authorList>
    </citation>
    <scope>NUCLEOTIDE SEQUENCE [LARGE SCALE GENOMIC DNA]</scope>
    <source>
        <strain evidence="8 9">DSM 26383</strain>
    </source>
</reference>
<dbReference type="PANTHER" id="PTHR43734">
    <property type="entry name" value="PHYTOENE DESATURASE"/>
    <property type="match status" value="1"/>
</dbReference>
<evidence type="ECO:0000256" key="2">
    <source>
        <dbReference type="ARBA" id="ARBA00006046"/>
    </source>
</evidence>
<dbReference type="GO" id="GO:0016117">
    <property type="term" value="P:carotenoid biosynthetic process"/>
    <property type="evidence" value="ECO:0007669"/>
    <property type="project" value="UniProtKB-KW"/>
</dbReference>